<comment type="cofactor">
    <cofactor evidence="1 11">
        <name>FAD</name>
        <dbReference type="ChEBI" id="CHEBI:57692"/>
    </cofactor>
</comment>
<feature type="binding site" evidence="11">
    <location>
        <position position="466"/>
    </location>
    <ligand>
        <name>FAD</name>
        <dbReference type="ChEBI" id="CHEBI:57692"/>
    </ligand>
</feature>
<keyword evidence="5 12" id="KW-0812">Transmembrane</keyword>
<protein>
    <recommendedName>
        <fullName evidence="14">Cytochrome b5 heme-binding domain-containing protein</fullName>
    </recommendedName>
</protein>
<feature type="binding site" evidence="11">
    <location>
        <position position="475"/>
    </location>
    <ligand>
        <name>FAD</name>
        <dbReference type="ChEBI" id="CHEBI:57692"/>
    </ligand>
</feature>
<dbReference type="SUPFAM" id="SSF55856">
    <property type="entry name" value="Cytochrome b5-like heme/steroid binding domain"/>
    <property type="match status" value="1"/>
</dbReference>
<feature type="chain" id="PRO_5002623003" description="Cytochrome b5 heme-binding domain-containing protein" evidence="13">
    <location>
        <begin position="17"/>
        <end position="657"/>
    </location>
</feature>
<evidence type="ECO:0000256" key="7">
    <source>
        <dbReference type="ARBA" id="ARBA00022982"/>
    </source>
</evidence>
<dbReference type="SUPFAM" id="SSF52343">
    <property type="entry name" value="Ferredoxin reductase-like, C-terminal NADP-linked domain"/>
    <property type="match status" value="1"/>
</dbReference>
<dbReference type="Gene3D" id="1.20.120.1770">
    <property type="match status" value="1"/>
</dbReference>
<feature type="binding site" evidence="11">
    <location>
        <position position="464"/>
    </location>
    <ligand>
        <name>FAD</name>
        <dbReference type="ChEBI" id="CHEBI:57692"/>
    </ligand>
</feature>
<keyword evidence="3" id="KW-0813">Transport</keyword>
<dbReference type="eggNOG" id="ENOG502SH52">
    <property type="taxonomic scope" value="Eukaryota"/>
</dbReference>
<reference evidence="15 16" key="1">
    <citation type="journal article" date="2006" name="Nature">
        <title>Global trends of whole-genome duplications revealed by the ciliate Paramecium tetraurelia.</title>
        <authorList>
            <consortium name="Genoscope"/>
            <person name="Aury J.-M."/>
            <person name="Jaillon O."/>
            <person name="Duret L."/>
            <person name="Noel B."/>
            <person name="Jubin C."/>
            <person name="Porcel B.M."/>
            <person name="Segurens B."/>
            <person name="Daubin V."/>
            <person name="Anthouard V."/>
            <person name="Aiach N."/>
            <person name="Arnaiz O."/>
            <person name="Billaut A."/>
            <person name="Beisson J."/>
            <person name="Blanc I."/>
            <person name="Bouhouche K."/>
            <person name="Camara F."/>
            <person name="Duharcourt S."/>
            <person name="Guigo R."/>
            <person name="Gogendeau D."/>
            <person name="Katinka M."/>
            <person name="Keller A.-M."/>
            <person name="Kissmehl R."/>
            <person name="Klotz C."/>
            <person name="Koll F."/>
            <person name="Le Moue A."/>
            <person name="Lepere C."/>
            <person name="Malinsky S."/>
            <person name="Nowacki M."/>
            <person name="Nowak J.K."/>
            <person name="Plattner H."/>
            <person name="Poulain J."/>
            <person name="Ruiz F."/>
            <person name="Serrano V."/>
            <person name="Zagulski M."/>
            <person name="Dessen P."/>
            <person name="Betermier M."/>
            <person name="Weissenbach J."/>
            <person name="Scarpelli C."/>
            <person name="Schachter V."/>
            <person name="Sperling L."/>
            <person name="Meyer E."/>
            <person name="Cohen J."/>
            <person name="Wincker P."/>
        </authorList>
    </citation>
    <scope>NUCLEOTIDE SEQUENCE [LARGE SCALE GENOMIC DNA]</scope>
    <source>
        <strain evidence="15 16">Stock d4-2</strain>
    </source>
</reference>
<dbReference type="KEGG" id="ptm:GSPATT00037842001"/>
<dbReference type="InterPro" id="IPR006593">
    <property type="entry name" value="Cyt_b561/ferric_Rdtase_TM"/>
</dbReference>
<feature type="domain" description="Cytochrome b5 heme-binding" evidence="14">
    <location>
        <begin position="249"/>
        <end position="345"/>
    </location>
</feature>
<feature type="transmembrane region" description="Helical" evidence="12">
    <location>
        <begin position="96"/>
        <end position="119"/>
    </location>
</feature>
<sequence length="657" mass="76677">MLNIVVVLSFACLAMTQELQDNQSNRTFLDYNSVEQSMNAFQITIDHEMQLTEVNEDRHTVFYFHKWSNFIVWGILADVGLLANRYGIFLKHRLNLHAIIMGLCVLPTMIADILMSLIWNPPQFHGKEHLAYWHAPIGFAFLGLMGLQSIGGLILKLCIENKKTQKTIKIQQLFHIYVGYFMYVIGKIQCGLGFYEVYNYFVDDGRWNLIGFWITYALIFFWRVLLEFVYQNGILFSKIFKQKEEQCQPKTIQDALFVQHVIQNDLQSIQRDYKDQMWFIFNNEIINLTGFVHPGGQYIWEKTKGREVSRFIYGSQGLEDGSCPAFKHSDKAIQMIKQNTIGRINNINFIIQNNSVLQYNTNLWKLITINQISEKVSYFGFDNEFRKVSSQLTNYNQFGRYYQLKAHTNSQLPIRQYTCILSMAPENVQYRKQLVNLIETQLHNKECFDHFPLQPKYLNELPLIIKNYDSKNGLSQYVHKNQYEQFQINGPYGPSLSLPSKGKIVIICGGTGILPFLDLLDFLLQSAIYQIVEKKYGKKFNNIINPFECQFHTNLHITLVFAAANKSELIGSDIYFPLISLQKQLSQQCFKMILKVKEWTEDVCCVNERFNKVFFQKHIGFVSQYDKFYICGPPSMNKTIPPILKELGVQEQDLHFV</sequence>
<dbReference type="InterPro" id="IPR039261">
    <property type="entry name" value="FNR_nucleotide-bd"/>
</dbReference>
<keyword evidence="13" id="KW-0732">Signal</keyword>
<keyword evidence="4 11" id="KW-0285">Flavoprotein</keyword>
<keyword evidence="9" id="KW-0560">Oxidoreductase</keyword>
<dbReference type="InParanoid" id="A0CF36"/>
<comment type="subcellular location">
    <subcellularLocation>
        <location evidence="2">Membrane</location>
    </subcellularLocation>
</comment>
<evidence type="ECO:0000259" key="14">
    <source>
        <dbReference type="PROSITE" id="PS50255"/>
    </source>
</evidence>
<feature type="transmembrane region" description="Helical" evidence="12">
    <location>
        <begin position="67"/>
        <end position="84"/>
    </location>
</feature>
<name>A0CF36_PARTE</name>
<evidence type="ECO:0000256" key="13">
    <source>
        <dbReference type="SAM" id="SignalP"/>
    </source>
</evidence>
<feature type="signal peptide" evidence="13">
    <location>
        <begin position="1"/>
        <end position="16"/>
    </location>
</feature>
<dbReference type="Gene3D" id="3.10.120.10">
    <property type="entry name" value="Cytochrome b5-like heme/steroid binding domain"/>
    <property type="match status" value="1"/>
</dbReference>
<feature type="transmembrane region" description="Helical" evidence="12">
    <location>
        <begin position="176"/>
        <end position="198"/>
    </location>
</feature>
<evidence type="ECO:0000256" key="5">
    <source>
        <dbReference type="ARBA" id="ARBA00022692"/>
    </source>
</evidence>
<evidence type="ECO:0000256" key="4">
    <source>
        <dbReference type="ARBA" id="ARBA00022630"/>
    </source>
</evidence>
<proteinExistence type="predicted"/>
<feature type="transmembrane region" description="Helical" evidence="12">
    <location>
        <begin position="210"/>
        <end position="230"/>
    </location>
</feature>
<dbReference type="PANTHER" id="PTHR19370">
    <property type="entry name" value="NADH-CYTOCHROME B5 REDUCTASE"/>
    <property type="match status" value="1"/>
</dbReference>
<keyword evidence="8 12" id="KW-1133">Transmembrane helix</keyword>
<feature type="transmembrane region" description="Helical" evidence="12">
    <location>
        <begin position="131"/>
        <end position="155"/>
    </location>
</feature>
<evidence type="ECO:0000256" key="2">
    <source>
        <dbReference type="ARBA" id="ARBA00004370"/>
    </source>
</evidence>
<dbReference type="InterPro" id="IPR036400">
    <property type="entry name" value="Cyt_B5-like_heme/steroid_sf"/>
</dbReference>
<dbReference type="OMA" id="AYWHAPI"/>
<dbReference type="PROSITE" id="PS50255">
    <property type="entry name" value="CYTOCHROME_B5_2"/>
    <property type="match status" value="1"/>
</dbReference>
<evidence type="ECO:0000256" key="3">
    <source>
        <dbReference type="ARBA" id="ARBA00022448"/>
    </source>
</evidence>
<evidence type="ECO:0000256" key="10">
    <source>
        <dbReference type="ARBA" id="ARBA00023136"/>
    </source>
</evidence>
<dbReference type="EMBL" id="CT868068">
    <property type="protein sequence ID" value="CAK69403.1"/>
    <property type="molecule type" value="Genomic_DNA"/>
</dbReference>
<dbReference type="RefSeq" id="XP_001436800.1">
    <property type="nucleotide sequence ID" value="XM_001436763.1"/>
</dbReference>
<dbReference type="PANTHER" id="PTHR19370:SF185">
    <property type="entry name" value="NADH-CYTOCHROME B5 REDUCTASE"/>
    <property type="match status" value="1"/>
</dbReference>
<dbReference type="GO" id="GO:0071949">
    <property type="term" value="F:FAD binding"/>
    <property type="evidence" value="ECO:0000318"/>
    <property type="project" value="GO_Central"/>
</dbReference>
<dbReference type="InterPro" id="IPR001834">
    <property type="entry name" value="CBR-like"/>
</dbReference>
<evidence type="ECO:0000256" key="8">
    <source>
        <dbReference type="ARBA" id="ARBA00022989"/>
    </source>
</evidence>
<dbReference type="AlphaFoldDB" id="A0CF36"/>
<evidence type="ECO:0000256" key="1">
    <source>
        <dbReference type="ARBA" id="ARBA00001974"/>
    </source>
</evidence>
<dbReference type="CDD" id="cd08760">
    <property type="entry name" value="Cyt_b561_FRRS1_like"/>
    <property type="match status" value="1"/>
</dbReference>
<organism evidence="15 16">
    <name type="scientific">Paramecium tetraurelia</name>
    <dbReference type="NCBI Taxonomy" id="5888"/>
    <lineage>
        <taxon>Eukaryota</taxon>
        <taxon>Sar</taxon>
        <taxon>Alveolata</taxon>
        <taxon>Ciliophora</taxon>
        <taxon>Intramacronucleata</taxon>
        <taxon>Oligohymenophorea</taxon>
        <taxon>Peniculida</taxon>
        <taxon>Parameciidae</taxon>
        <taxon>Paramecium</taxon>
    </lineage>
</organism>
<dbReference type="GeneID" id="5022585"/>
<keyword evidence="16" id="KW-1185">Reference proteome</keyword>
<dbReference type="InterPro" id="IPR001199">
    <property type="entry name" value="Cyt_B5-like_heme/steroid-bd"/>
</dbReference>
<evidence type="ECO:0000256" key="9">
    <source>
        <dbReference type="ARBA" id="ARBA00023002"/>
    </source>
</evidence>
<gene>
    <name evidence="15" type="ORF">GSPATT00037842001</name>
</gene>
<accession>A0CF36</accession>
<dbReference type="OrthoDB" id="289651at2759"/>
<evidence type="ECO:0000313" key="16">
    <source>
        <dbReference type="Proteomes" id="UP000000600"/>
    </source>
</evidence>
<evidence type="ECO:0000313" key="15">
    <source>
        <dbReference type="EMBL" id="CAK69403.1"/>
    </source>
</evidence>
<dbReference type="Gene3D" id="3.40.50.80">
    <property type="entry name" value="Nucleotide-binding domain of ferredoxin-NADP reductase (FNR) module"/>
    <property type="match status" value="1"/>
</dbReference>
<dbReference type="HOGENOM" id="CLU_013824_0_0_1"/>
<evidence type="ECO:0000256" key="6">
    <source>
        <dbReference type="ARBA" id="ARBA00022827"/>
    </source>
</evidence>
<keyword evidence="6 11" id="KW-0274">FAD</keyword>
<dbReference type="GO" id="GO:0004128">
    <property type="term" value="F:cytochrome-b5 reductase activity, acting on NAD(P)H"/>
    <property type="evidence" value="ECO:0000318"/>
    <property type="project" value="GO_Central"/>
</dbReference>
<keyword evidence="10 12" id="KW-0472">Membrane</keyword>
<evidence type="ECO:0000256" key="11">
    <source>
        <dbReference type="PIRSR" id="PIRSR601834-1"/>
    </source>
</evidence>
<dbReference type="Pfam" id="PF03188">
    <property type="entry name" value="Cytochrom_B561"/>
    <property type="match status" value="1"/>
</dbReference>
<keyword evidence="7" id="KW-0249">Electron transport</keyword>
<dbReference type="GO" id="GO:0016020">
    <property type="term" value="C:membrane"/>
    <property type="evidence" value="ECO:0007669"/>
    <property type="project" value="UniProtKB-SubCell"/>
</dbReference>
<dbReference type="Proteomes" id="UP000000600">
    <property type="component" value="Unassembled WGS sequence"/>
</dbReference>
<evidence type="ECO:0000256" key="12">
    <source>
        <dbReference type="SAM" id="Phobius"/>
    </source>
</evidence>